<dbReference type="InterPro" id="IPR023298">
    <property type="entry name" value="ATPase_P-typ_TM_dom_sf"/>
</dbReference>
<proteinExistence type="inferred from homology"/>
<protein>
    <recommendedName>
        <fullName evidence="5">Magnesium-transporting ATPase, P-type 1</fullName>
        <ecNumber evidence="4">7.2.2.14</ecNumber>
    </recommendedName>
    <alternativeName>
        <fullName evidence="16">Mg(2+) transport ATPase, P-type 1</fullName>
    </alternativeName>
</protein>
<dbReference type="PANTHER" id="PTHR42861">
    <property type="entry name" value="CALCIUM-TRANSPORTING ATPASE"/>
    <property type="match status" value="1"/>
</dbReference>
<evidence type="ECO:0000256" key="10">
    <source>
        <dbReference type="ARBA" id="ARBA00022741"/>
    </source>
</evidence>
<dbReference type="Proteomes" id="UP001315967">
    <property type="component" value="Chromosome"/>
</dbReference>
<dbReference type="InterPro" id="IPR008250">
    <property type="entry name" value="ATPase_P-typ_transduc_dom_A_sf"/>
</dbReference>
<dbReference type="InterPro" id="IPR018303">
    <property type="entry name" value="ATPase_P-typ_P_site"/>
</dbReference>
<dbReference type="NCBIfam" id="TIGR01524">
    <property type="entry name" value="ATPase-IIIB_Mg"/>
    <property type="match status" value="1"/>
</dbReference>
<reference evidence="20 21" key="1">
    <citation type="submission" date="2022-08" db="EMBL/GenBank/DDBJ databases">
        <title>Aerococcaceae sp. nov isolated from spoiled eye mask.</title>
        <authorList>
            <person name="Zhou G."/>
            <person name="Xie X.-B."/>
            <person name="Shi Q.-S."/>
            <person name="Wang Y.-S."/>
            <person name="Wen X."/>
            <person name="Peng H."/>
            <person name="Yang X.-J."/>
            <person name="Tao H.-B."/>
            <person name="Huang X.-M."/>
        </authorList>
    </citation>
    <scope>NUCLEOTIDE SEQUENCE [LARGE SCALE GENOMIC DNA]</scope>
    <source>
        <strain evidence="21">DM20194951</strain>
    </source>
</reference>
<evidence type="ECO:0000259" key="19">
    <source>
        <dbReference type="SMART" id="SM00831"/>
    </source>
</evidence>
<evidence type="ECO:0000256" key="6">
    <source>
        <dbReference type="ARBA" id="ARBA00022475"/>
    </source>
</evidence>
<evidence type="ECO:0000313" key="20">
    <source>
        <dbReference type="EMBL" id="UUX34503.1"/>
    </source>
</evidence>
<comment type="function">
    <text evidence="1">Mediates magnesium influx to the cytosol.</text>
</comment>
<keyword evidence="13" id="KW-1278">Translocase</keyword>
<keyword evidence="7" id="KW-0997">Cell inner membrane</keyword>
<evidence type="ECO:0000256" key="12">
    <source>
        <dbReference type="ARBA" id="ARBA00022842"/>
    </source>
</evidence>
<keyword evidence="15 18" id="KW-0472">Membrane</keyword>
<dbReference type="Gene3D" id="3.40.50.1000">
    <property type="entry name" value="HAD superfamily/HAD-like"/>
    <property type="match status" value="1"/>
</dbReference>
<comment type="similarity">
    <text evidence="3">Belongs to the cation transport ATPase (P-type) (TC 3.A.3) family. Type IIIB subfamily.</text>
</comment>
<evidence type="ECO:0000256" key="5">
    <source>
        <dbReference type="ARBA" id="ARBA00013555"/>
    </source>
</evidence>
<dbReference type="InterPro" id="IPR004014">
    <property type="entry name" value="ATPase_P-typ_cation-transptr_N"/>
</dbReference>
<dbReference type="Pfam" id="PF00122">
    <property type="entry name" value="E1-E2_ATPase"/>
    <property type="match status" value="1"/>
</dbReference>
<dbReference type="Pfam" id="PF00689">
    <property type="entry name" value="Cation_ATPase_C"/>
    <property type="match status" value="1"/>
</dbReference>
<evidence type="ECO:0000256" key="16">
    <source>
        <dbReference type="ARBA" id="ARBA00029806"/>
    </source>
</evidence>
<dbReference type="SFLD" id="SFLDF00027">
    <property type="entry name" value="p-type_atpase"/>
    <property type="match status" value="1"/>
</dbReference>
<keyword evidence="21" id="KW-1185">Reference proteome</keyword>
<dbReference type="InterPro" id="IPR059000">
    <property type="entry name" value="ATPase_P-type_domA"/>
</dbReference>
<feature type="domain" description="Cation-transporting P-type ATPase N-terminal" evidence="19">
    <location>
        <begin position="10"/>
        <end position="83"/>
    </location>
</feature>
<dbReference type="Pfam" id="PF13246">
    <property type="entry name" value="Cation_ATPase"/>
    <property type="match status" value="1"/>
</dbReference>
<dbReference type="InterPro" id="IPR006068">
    <property type="entry name" value="ATPase_P-typ_cation-transptr_C"/>
</dbReference>
<evidence type="ECO:0000256" key="18">
    <source>
        <dbReference type="SAM" id="Phobius"/>
    </source>
</evidence>
<keyword evidence="6" id="KW-1003">Cell membrane</keyword>
<evidence type="ECO:0000256" key="7">
    <source>
        <dbReference type="ARBA" id="ARBA00022519"/>
    </source>
</evidence>
<evidence type="ECO:0000256" key="17">
    <source>
        <dbReference type="ARBA" id="ARBA00047295"/>
    </source>
</evidence>
<dbReference type="InterPro" id="IPR044492">
    <property type="entry name" value="P_typ_ATPase_HD_dom"/>
</dbReference>
<evidence type="ECO:0000256" key="15">
    <source>
        <dbReference type="ARBA" id="ARBA00023136"/>
    </source>
</evidence>
<feature type="transmembrane region" description="Helical" evidence="18">
    <location>
        <begin position="55"/>
        <end position="81"/>
    </location>
</feature>
<dbReference type="SFLD" id="SFLDS00003">
    <property type="entry name" value="Haloacid_Dehalogenase"/>
    <property type="match status" value="1"/>
</dbReference>
<evidence type="ECO:0000313" key="21">
    <source>
        <dbReference type="Proteomes" id="UP001315967"/>
    </source>
</evidence>
<comment type="catalytic activity">
    <reaction evidence="17">
        <text>Mg(2+)(out) + ATP + H2O = Mg(2+)(in) + ADP + phosphate + H(+)</text>
        <dbReference type="Rhea" id="RHEA:10260"/>
        <dbReference type="ChEBI" id="CHEBI:15377"/>
        <dbReference type="ChEBI" id="CHEBI:15378"/>
        <dbReference type="ChEBI" id="CHEBI:18420"/>
        <dbReference type="ChEBI" id="CHEBI:30616"/>
        <dbReference type="ChEBI" id="CHEBI:43474"/>
        <dbReference type="ChEBI" id="CHEBI:456216"/>
        <dbReference type="EC" id="7.2.2.14"/>
    </reaction>
</comment>
<keyword evidence="10" id="KW-0547">Nucleotide-binding</keyword>
<dbReference type="Pfam" id="PF00690">
    <property type="entry name" value="Cation_ATPase_N"/>
    <property type="match status" value="1"/>
</dbReference>
<dbReference type="SUPFAM" id="SSF81665">
    <property type="entry name" value="Calcium ATPase, transmembrane domain M"/>
    <property type="match status" value="1"/>
</dbReference>
<evidence type="ECO:0000256" key="1">
    <source>
        <dbReference type="ARBA" id="ARBA00003954"/>
    </source>
</evidence>
<dbReference type="EMBL" id="CP102453">
    <property type="protein sequence ID" value="UUX34503.1"/>
    <property type="molecule type" value="Genomic_DNA"/>
</dbReference>
<evidence type="ECO:0000256" key="8">
    <source>
        <dbReference type="ARBA" id="ARBA00022553"/>
    </source>
</evidence>
<dbReference type="EC" id="7.2.2.14" evidence="4"/>
<dbReference type="SUPFAM" id="SSF56784">
    <property type="entry name" value="HAD-like"/>
    <property type="match status" value="1"/>
</dbReference>
<dbReference type="SFLD" id="SFLDG00002">
    <property type="entry name" value="C1.7:_P-type_atpase_like"/>
    <property type="match status" value="1"/>
</dbReference>
<dbReference type="PRINTS" id="PR01836">
    <property type="entry name" value="MGATPASE"/>
</dbReference>
<feature type="transmembrane region" description="Helical" evidence="18">
    <location>
        <begin position="93"/>
        <end position="112"/>
    </location>
</feature>
<evidence type="ECO:0000256" key="13">
    <source>
        <dbReference type="ARBA" id="ARBA00022967"/>
    </source>
</evidence>
<dbReference type="Gene3D" id="1.20.1110.10">
    <property type="entry name" value="Calcium-transporting ATPase, transmembrane domain"/>
    <property type="match status" value="1"/>
</dbReference>
<feature type="transmembrane region" description="Helical" evidence="18">
    <location>
        <begin position="849"/>
        <end position="867"/>
    </location>
</feature>
<comment type="subcellular location">
    <subcellularLocation>
        <location evidence="2">Cell inner membrane</location>
        <topology evidence="2">Multi-pass membrane protein</topology>
    </subcellularLocation>
</comment>
<keyword evidence="12" id="KW-0460">Magnesium</keyword>
<organism evidence="20 21">
    <name type="scientific">Fundicoccus culcitae</name>
    <dbReference type="NCBI Taxonomy" id="2969821"/>
    <lineage>
        <taxon>Bacteria</taxon>
        <taxon>Bacillati</taxon>
        <taxon>Bacillota</taxon>
        <taxon>Bacilli</taxon>
        <taxon>Lactobacillales</taxon>
        <taxon>Aerococcaceae</taxon>
        <taxon>Fundicoccus</taxon>
    </lineage>
</organism>
<feature type="transmembrane region" description="Helical" evidence="18">
    <location>
        <begin position="778"/>
        <end position="801"/>
    </location>
</feature>
<dbReference type="SMART" id="SM00831">
    <property type="entry name" value="Cation_ATPase_N"/>
    <property type="match status" value="1"/>
</dbReference>
<dbReference type="NCBIfam" id="TIGR01494">
    <property type="entry name" value="ATPase_P-type"/>
    <property type="match status" value="2"/>
</dbReference>
<feature type="transmembrane region" description="Helical" evidence="18">
    <location>
        <begin position="735"/>
        <end position="758"/>
    </location>
</feature>
<keyword evidence="11" id="KW-0067">ATP-binding</keyword>
<name>A0ABY5P7S4_9LACT</name>
<dbReference type="Gene3D" id="3.40.1110.10">
    <property type="entry name" value="Calcium-transporting ATPase, cytoplasmic domain N"/>
    <property type="match status" value="1"/>
</dbReference>
<dbReference type="InterPro" id="IPR023214">
    <property type="entry name" value="HAD_sf"/>
</dbReference>
<feature type="transmembrane region" description="Helical" evidence="18">
    <location>
        <begin position="259"/>
        <end position="277"/>
    </location>
</feature>
<sequence>MKKINIDYNIIAQWTLEELKQNYQVNDQGYTTEAAEIIRQTHGSNKIEGSKKTPLWLTILKAYITPFTLILILLAMISFVTEYVMVPTSERDLLTVIIIVVLVLISGTMTLMQSVQSNQAAEKLQSMVNVTTAVKRDGTFQEIPMEDVVLGDRIRLSAGDMIPADLRLITTKDLFISQASLTGESYPVEKKANTIIEKEDVATNHPNLAFMGSNVVSGSAEGIVIATGQTTLFGQIATDVTATPPLTSFEIGINKTSLLLIRFMAVMAPLVILINGMTKGDWLQALLFGLSVAVGLTPEMLPMIVTSNLVKGSKTMAKEGTIIKNLNSIQNFGAIDVLCTDKTGTLTQDKIVLEYHLNLEGETDNRVLRHAFLNSFYQTGLKNLMDRAIIEAAEKELDTQQISYEKVDEIPFDFVRRRMSVVVQDTFGKTQMITKGAIEEMLEVSTLVDYKGAILELNQTMKEKILAVVTALNNEGFRVIGVAQKTNPSTIDEFSIKDEADMVLIGYLAFLDPPKDSTAEALRALKDHQVDVKVLTGDNALVTQAVCQQVGIKANKYLSGEAITTMTKEELAMAVEDYSIFVKLSPTQKADITNLLKANGHVVGFMGDGINDAPAMHAADVGISVDTAVDIAKESADVILLEKDLMVLEKGIIAGRNIFGNIMKYIKITTSSNFGNMFSVLIASIFLPFLPMLPIQLLALNLIYDLACMAIPWDKMDDEYIREPKKWDASSISRFMIWFGPVSSLFDLVIFILMYFVIAPAVMGGSYTQLAEPQQALFASLFHTGWFVLSLWSQTLVLYGLRTNKLPFIESNPSFLFILITSLGLIVGSILPYTPIGEGIGLIPLPGTYWLWMIIIIILYLALVTFVKRIYIMRYGDLL</sequence>
<evidence type="ECO:0000256" key="2">
    <source>
        <dbReference type="ARBA" id="ARBA00004429"/>
    </source>
</evidence>
<evidence type="ECO:0000256" key="3">
    <source>
        <dbReference type="ARBA" id="ARBA00008746"/>
    </source>
</evidence>
<dbReference type="InterPro" id="IPR006415">
    <property type="entry name" value="P-type_ATPase_IIIB"/>
</dbReference>
<accession>A0ABY5P7S4</accession>
<evidence type="ECO:0000256" key="14">
    <source>
        <dbReference type="ARBA" id="ARBA00022989"/>
    </source>
</evidence>
<dbReference type="PROSITE" id="PS00154">
    <property type="entry name" value="ATPASE_E1_E2"/>
    <property type="match status" value="1"/>
</dbReference>
<keyword evidence="14 18" id="KW-1133">Transmembrane helix</keyword>
<dbReference type="NCBIfam" id="NF011702">
    <property type="entry name" value="PRK15122.1"/>
    <property type="match status" value="1"/>
</dbReference>
<evidence type="ECO:0000256" key="11">
    <source>
        <dbReference type="ARBA" id="ARBA00022840"/>
    </source>
</evidence>
<feature type="transmembrane region" description="Helical" evidence="18">
    <location>
        <begin position="813"/>
        <end position="834"/>
    </location>
</feature>
<dbReference type="SUPFAM" id="SSF81653">
    <property type="entry name" value="Calcium ATPase, transduction domain A"/>
    <property type="match status" value="1"/>
</dbReference>
<dbReference type="RefSeq" id="WP_313794004.1">
    <property type="nucleotide sequence ID" value="NZ_CP102453.1"/>
</dbReference>
<gene>
    <name evidence="20" type="primary">mgtA</name>
    <name evidence="20" type="ORF">NRE15_02310</name>
</gene>
<keyword evidence="8" id="KW-0597">Phosphoprotein</keyword>
<dbReference type="InterPro" id="IPR036412">
    <property type="entry name" value="HAD-like_sf"/>
</dbReference>
<dbReference type="CDD" id="cd02077">
    <property type="entry name" value="P-type_ATPase_Mg"/>
    <property type="match status" value="1"/>
</dbReference>
<dbReference type="InterPro" id="IPR001757">
    <property type="entry name" value="P_typ_ATPase"/>
</dbReference>
<dbReference type="Gene3D" id="2.70.150.10">
    <property type="entry name" value="Calcium-transporting ATPase, cytoplasmic transduction domain A"/>
    <property type="match status" value="1"/>
</dbReference>
<keyword evidence="9 18" id="KW-0812">Transmembrane</keyword>
<evidence type="ECO:0000256" key="4">
    <source>
        <dbReference type="ARBA" id="ARBA00012786"/>
    </source>
</evidence>
<evidence type="ECO:0000256" key="9">
    <source>
        <dbReference type="ARBA" id="ARBA00022692"/>
    </source>
</evidence>
<dbReference type="InterPro" id="IPR023299">
    <property type="entry name" value="ATPase_P-typ_cyto_dom_N"/>
</dbReference>